<evidence type="ECO:0000259" key="7">
    <source>
        <dbReference type="Pfam" id="PF00294"/>
    </source>
</evidence>
<dbReference type="OrthoDB" id="9801219at2"/>
<dbReference type="GO" id="GO:0005524">
    <property type="term" value="F:ATP binding"/>
    <property type="evidence" value="ECO:0007669"/>
    <property type="project" value="UniProtKB-KW"/>
</dbReference>
<organism evidence="8 9">
    <name type="scientific">Spiroplasma floricola 23-6</name>
    <dbReference type="NCBI Taxonomy" id="1336749"/>
    <lineage>
        <taxon>Bacteria</taxon>
        <taxon>Bacillati</taxon>
        <taxon>Mycoplasmatota</taxon>
        <taxon>Mollicutes</taxon>
        <taxon>Entomoplasmatales</taxon>
        <taxon>Spiroplasmataceae</taxon>
        <taxon>Spiroplasma</taxon>
    </lineage>
</organism>
<dbReference type="RefSeq" id="WP_100916480.1">
    <property type="nucleotide sequence ID" value="NZ_CP025057.1"/>
</dbReference>
<keyword evidence="3" id="KW-0547">Nucleotide-binding</keyword>
<proteinExistence type="inferred from homology"/>
<evidence type="ECO:0000313" key="9">
    <source>
        <dbReference type="Proteomes" id="UP000231823"/>
    </source>
</evidence>
<dbReference type="PROSITE" id="PS00584">
    <property type="entry name" value="PFKB_KINASES_2"/>
    <property type="match status" value="1"/>
</dbReference>
<evidence type="ECO:0000256" key="1">
    <source>
        <dbReference type="ARBA" id="ARBA00010688"/>
    </source>
</evidence>
<dbReference type="GO" id="GO:0008443">
    <property type="term" value="F:phosphofructokinase activity"/>
    <property type="evidence" value="ECO:0007669"/>
    <property type="project" value="TreeGrafter"/>
</dbReference>
<evidence type="ECO:0000256" key="5">
    <source>
        <dbReference type="ARBA" id="ARBA00022840"/>
    </source>
</evidence>
<accession>A0A2K8SE30</accession>
<keyword evidence="5" id="KW-0067">ATP-binding</keyword>
<dbReference type="CDD" id="cd01164">
    <property type="entry name" value="FruK_PfkB_like"/>
    <property type="match status" value="1"/>
</dbReference>
<dbReference type="Gene3D" id="3.40.1190.20">
    <property type="match status" value="1"/>
</dbReference>
<dbReference type="NCBIfam" id="TIGR03168">
    <property type="entry name" value="1-PFK"/>
    <property type="match status" value="1"/>
</dbReference>
<dbReference type="KEGG" id="sfz:SFLOR_v1c04360"/>
<sequence length="312" mass="34707">MIYTLTLNPAIDHIVLANKKIELGVTNYYNDEYKVVGGKGINAGIILKNLTADVQAIGIMGEENKEIFLNKFKEINLNNNFFLNSGSTRVNYKIKHLESKQETELNGMGFNTKKEVLNQLIQYLENSLKENDIVMLTGSVAMSIEKDIYEQIGKLVNKKKAILICDAANELLKNVLKEKPFLIKPNLEEICSTLGLKFDENISFEETKELIKKLKNLGAQNVLLSMGSKGSLYFDSNNDIYKVGIAKGKLVNSVGAGDSMLAGFVYGKYKNLTIENTLQYAAASGAATAFNEWLASKQEIENLVSQIKVEKL</sequence>
<gene>
    <name evidence="8" type="primary">fruK</name>
    <name evidence="8" type="ORF">SFLOR_v1c04360</name>
</gene>
<name>A0A2K8SE30_9MOLU</name>
<evidence type="ECO:0000256" key="4">
    <source>
        <dbReference type="ARBA" id="ARBA00022777"/>
    </source>
</evidence>
<dbReference type="SUPFAM" id="SSF53613">
    <property type="entry name" value="Ribokinase-like"/>
    <property type="match status" value="1"/>
</dbReference>
<reference evidence="8 9" key="1">
    <citation type="submission" date="2017-12" db="EMBL/GenBank/DDBJ databases">
        <title>Complete genome sequence of Spiroplasma floricola 23-6 (ATCC 29989).</title>
        <authorList>
            <person name="Tsai Y.-M."/>
            <person name="Wu P.-S."/>
            <person name="Lo W.-S."/>
            <person name="Kuo C.-H."/>
        </authorList>
    </citation>
    <scope>NUCLEOTIDE SEQUENCE [LARGE SCALE GENOMIC DNA]</scope>
    <source>
        <strain evidence="8 9">23-6</strain>
    </source>
</reference>
<keyword evidence="9" id="KW-1185">Reference proteome</keyword>
<dbReference type="AlphaFoldDB" id="A0A2K8SE30"/>
<dbReference type="Proteomes" id="UP000231823">
    <property type="component" value="Chromosome"/>
</dbReference>
<evidence type="ECO:0000313" key="8">
    <source>
        <dbReference type="EMBL" id="AUB31488.1"/>
    </source>
</evidence>
<dbReference type="PANTHER" id="PTHR46566:SF1">
    <property type="entry name" value="1-PHOSPHOFRUCTOKINASE"/>
    <property type="match status" value="1"/>
</dbReference>
<keyword evidence="2 6" id="KW-0808">Transferase</keyword>
<dbReference type="PIRSF" id="PIRSF000535">
    <property type="entry name" value="1PFK/6PFK/LacC"/>
    <property type="match status" value="1"/>
</dbReference>
<dbReference type="InterPro" id="IPR011611">
    <property type="entry name" value="PfkB_dom"/>
</dbReference>
<feature type="domain" description="Carbohydrate kinase PfkB" evidence="7">
    <location>
        <begin position="8"/>
        <end position="289"/>
    </location>
</feature>
<dbReference type="PANTHER" id="PTHR46566">
    <property type="entry name" value="1-PHOSPHOFRUCTOKINASE-RELATED"/>
    <property type="match status" value="1"/>
</dbReference>
<dbReference type="InterPro" id="IPR029056">
    <property type="entry name" value="Ribokinase-like"/>
</dbReference>
<protein>
    <submittedName>
        <fullName evidence="8">1-phosphofructokinase</fullName>
    </submittedName>
</protein>
<evidence type="ECO:0000256" key="6">
    <source>
        <dbReference type="PIRNR" id="PIRNR000535"/>
    </source>
</evidence>
<comment type="similarity">
    <text evidence="1">Belongs to the carbohydrate kinase PfkB family.</text>
</comment>
<evidence type="ECO:0000256" key="2">
    <source>
        <dbReference type="ARBA" id="ARBA00022679"/>
    </source>
</evidence>
<dbReference type="Pfam" id="PF00294">
    <property type="entry name" value="PfkB"/>
    <property type="match status" value="1"/>
</dbReference>
<dbReference type="InterPro" id="IPR017583">
    <property type="entry name" value="Tagatose/fructose_Pkinase"/>
</dbReference>
<dbReference type="GO" id="GO:0005829">
    <property type="term" value="C:cytosol"/>
    <property type="evidence" value="ECO:0007669"/>
    <property type="project" value="TreeGrafter"/>
</dbReference>
<keyword evidence="4 8" id="KW-0418">Kinase</keyword>
<evidence type="ECO:0000256" key="3">
    <source>
        <dbReference type="ARBA" id="ARBA00022741"/>
    </source>
</evidence>
<dbReference type="EMBL" id="CP025057">
    <property type="protein sequence ID" value="AUB31488.1"/>
    <property type="molecule type" value="Genomic_DNA"/>
</dbReference>
<dbReference type="InterPro" id="IPR002173">
    <property type="entry name" value="Carboh/pur_kinase_PfkB_CS"/>
</dbReference>